<sequence length="62" mass="7040">MGRHRKEQPKRIFRVIARGVTKRAVRAVLTALISYVVREGLDQALNREDGPLSHHEHGAEGR</sequence>
<accession>A0ABN3TNS0</accession>
<comment type="caution">
    <text evidence="1">The sequence shown here is derived from an EMBL/GenBank/DDBJ whole genome shotgun (WGS) entry which is preliminary data.</text>
</comment>
<evidence type="ECO:0000313" key="1">
    <source>
        <dbReference type="EMBL" id="GAA2713163.1"/>
    </source>
</evidence>
<reference evidence="1 2" key="1">
    <citation type="journal article" date="2019" name="Int. J. Syst. Evol. Microbiol.">
        <title>The Global Catalogue of Microorganisms (GCM) 10K type strain sequencing project: providing services to taxonomists for standard genome sequencing and annotation.</title>
        <authorList>
            <consortium name="The Broad Institute Genomics Platform"/>
            <consortium name="The Broad Institute Genome Sequencing Center for Infectious Disease"/>
            <person name="Wu L."/>
            <person name="Ma J."/>
        </authorList>
    </citation>
    <scope>NUCLEOTIDE SEQUENCE [LARGE SCALE GENOMIC DNA]</scope>
    <source>
        <strain evidence="1 2">JCM 4542</strain>
    </source>
</reference>
<name>A0ABN3TNS0_9ACTN</name>
<gene>
    <name evidence="1" type="ORF">GCM10010315_18240</name>
</gene>
<dbReference type="Proteomes" id="UP001500886">
    <property type="component" value="Unassembled WGS sequence"/>
</dbReference>
<proteinExistence type="predicted"/>
<evidence type="ECO:0000313" key="2">
    <source>
        <dbReference type="Proteomes" id="UP001500886"/>
    </source>
</evidence>
<organism evidence="1 2">
    <name type="scientific">Streptomyces luteosporeus</name>
    <dbReference type="NCBI Taxonomy" id="173856"/>
    <lineage>
        <taxon>Bacteria</taxon>
        <taxon>Bacillati</taxon>
        <taxon>Actinomycetota</taxon>
        <taxon>Actinomycetes</taxon>
        <taxon>Kitasatosporales</taxon>
        <taxon>Streptomycetaceae</taxon>
        <taxon>Streptomyces</taxon>
    </lineage>
</organism>
<protein>
    <recommendedName>
        <fullName evidence="3">Histone H2A</fullName>
    </recommendedName>
</protein>
<dbReference type="EMBL" id="BAAASL010000006">
    <property type="protein sequence ID" value="GAA2713163.1"/>
    <property type="molecule type" value="Genomic_DNA"/>
</dbReference>
<evidence type="ECO:0008006" key="3">
    <source>
        <dbReference type="Google" id="ProtNLM"/>
    </source>
</evidence>
<keyword evidence="2" id="KW-1185">Reference proteome</keyword>